<reference evidence="3 4" key="1">
    <citation type="journal article" date="2012" name="Nucleic Acids Res.">
        <title>Sequencing of the smallest Apicomplexan genome from the human pathogen Babesia microti.</title>
        <authorList>
            <person name="Cornillot E."/>
            <person name="Hadj-Kaddour K."/>
            <person name="Dassouli A."/>
            <person name="Noel B."/>
            <person name="Ranwez V."/>
            <person name="Vacherie B."/>
            <person name="Augagneur Y."/>
            <person name="Bres V."/>
            <person name="Duclos A."/>
            <person name="Randazzo S."/>
            <person name="Carcy B."/>
            <person name="Debierre-Grockiego F."/>
            <person name="Delbecq S."/>
            <person name="Moubri-Menage K."/>
            <person name="Shams-Eldin H."/>
            <person name="Usmani-Brown S."/>
            <person name="Bringaud F."/>
            <person name="Wincker P."/>
            <person name="Vivares C.P."/>
            <person name="Schwarz R.T."/>
            <person name="Schetters T.P."/>
            <person name="Krause P.J."/>
            <person name="Gorenflot A."/>
            <person name="Berry V."/>
            <person name="Barbe V."/>
            <person name="Ben Mamoun C."/>
        </authorList>
    </citation>
    <scope>NUCLEOTIDE SEQUENCE [LARGE SCALE GENOMIC DNA]</scope>
    <source>
        <strain evidence="3 4">RI</strain>
    </source>
</reference>
<gene>
    <name evidence="3" type="ORF">BMR1_02g01135</name>
</gene>
<dbReference type="VEuPathDB" id="PiroplasmaDB:BMR1_02g01135"/>
<proteinExistence type="predicted"/>
<feature type="region of interest" description="Disordered" evidence="2">
    <location>
        <begin position="416"/>
        <end position="446"/>
    </location>
</feature>
<keyword evidence="1" id="KW-0175">Coiled coil</keyword>
<sequence length="533" mass="61558">METSDEDRDAYIESLLDALEKSKTVRLHLEDIISSLHANLEKERVDRENVEAELVRLQEHTLCMREAQQDEIEELEETYKSNTNAVQRVIELENELNEMKIKYKHLSDITKEKAMQRDNVEFVNKQKISKLENENKKLDSMVKELESKETQINYQSNLIRDLLQQQNDNNKTIEALQDKITKLKKNLRSSMHFNGSNNIDLDTTKILISNDSLARGDSRRNCQMTYRVSSSEYSSKISSNSEYDDSFAMKVPRHFISKLWKNFINVCKDNYMFLNSEISSLYTNREYCMISLDGSNNFLGTQLPNAYKEPILCCSQSSPGIFRLNSDYSLTFASTNSPYVGYKLRTDQYFLNAILSKNTTTEPIIFQVVEKGLCILKVRFRNLYLGLINDPFSHSSNILGLTSRYNYTPVNSNYSYSSKTQDSNYNPEPTQNSPERMCSSTSASDNSVITPYKSNEAFTDENLKMGFVPNGRAAKFRLVTLEDYLNIQARKEAQHMMDVRRSNQFEVENDKHDSSDWVIVPEITAFTLARSLV</sequence>
<dbReference type="EMBL" id="FO082872">
    <property type="protein sequence ID" value="CCF73390.1"/>
    <property type="molecule type" value="Genomic_DNA"/>
</dbReference>
<evidence type="ECO:0000256" key="2">
    <source>
        <dbReference type="SAM" id="MobiDB-lite"/>
    </source>
</evidence>
<reference evidence="3 4" key="3">
    <citation type="journal article" date="2016" name="Sci. Rep.">
        <title>Genome-wide diversity and gene expression profiling of Babesia microti isolates identify polymorphic genes that mediate host-pathogen interactions.</title>
        <authorList>
            <person name="Silva J.C."/>
            <person name="Cornillot E."/>
            <person name="McCracken C."/>
            <person name="Usmani-Brown S."/>
            <person name="Dwivedi A."/>
            <person name="Ifeonu O.O."/>
            <person name="Crabtree J."/>
            <person name="Gotia H.T."/>
            <person name="Virji A.Z."/>
            <person name="Reynes C."/>
            <person name="Colinge J."/>
            <person name="Kumar V."/>
            <person name="Lawres L."/>
            <person name="Pazzi J.E."/>
            <person name="Pablo J.V."/>
            <person name="Hung C."/>
            <person name="Brancato J."/>
            <person name="Kumari P."/>
            <person name="Orvis J."/>
            <person name="Tretina K."/>
            <person name="Chibucos M."/>
            <person name="Ott S."/>
            <person name="Sadzewicz L."/>
            <person name="Sengamalay N."/>
            <person name="Shetty A.C."/>
            <person name="Su Q."/>
            <person name="Tallon L."/>
            <person name="Fraser C.M."/>
            <person name="Frutos R."/>
            <person name="Molina D.M."/>
            <person name="Krause P.J."/>
            <person name="Ben Mamoun C."/>
        </authorList>
    </citation>
    <scope>NUCLEOTIDE SEQUENCE [LARGE SCALE GENOMIC DNA]</scope>
    <source>
        <strain evidence="3 4">RI</strain>
    </source>
</reference>
<reference evidence="3 4" key="2">
    <citation type="journal article" date="2013" name="PLoS ONE">
        <title>Whole genome mapping and re-organization of the nuclear and mitochondrial genomes of Babesia microti isolates.</title>
        <authorList>
            <person name="Cornillot E."/>
            <person name="Dassouli A."/>
            <person name="Garg A."/>
            <person name="Pachikara N."/>
            <person name="Randazzo S."/>
            <person name="Depoix D."/>
            <person name="Carcy B."/>
            <person name="Delbecq S."/>
            <person name="Frutos R."/>
            <person name="Silva J.C."/>
            <person name="Sutton R."/>
            <person name="Krause P.J."/>
            <person name="Mamoun C.B."/>
        </authorList>
    </citation>
    <scope>NUCLEOTIDE SEQUENCE [LARGE SCALE GENOMIC DNA]</scope>
    <source>
        <strain evidence="3 4">RI</strain>
    </source>
</reference>
<dbReference type="Proteomes" id="UP000002899">
    <property type="component" value="Chromosome II"/>
</dbReference>
<dbReference type="GeneID" id="24424014"/>
<dbReference type="AlphaFoldDB" id="I7IQ14"/>
<dbReference type="KEGG" id="bmic:BMR1_02g01135"/>
<accession>I7IQ14</accession>
<dbReference type="RefSeq" id="XP_012647999.1">
    <property type="nucleotide sequence ID" value="XM_012792545.1"/>
</dbReference>
<organism evidence="3 4">
    <name type="scientific">Babesia microti (strain RI)</name>
    <dbReference type="NCBI Taxonomy" id="1133968"/>
    <lineage>
        <taxon>Eukaryota</taxon>
        <taxon>Sar</taxon>
        <taxon>Alveolata</taxon>
        <taxon>Apicomplexa</taxon>
        <taxon>Aconoidasida</taxon>
        <taxon>Piroplasmida</taxon>
        <taxon>Babesiidae</taxon>
        <taxon>Babesia</taxon>
    </lineage>
</organism>
<evidence type="ECO:0000256" key="1">
    <source>
        <dbReference type="SAM" id="Coils"/>
    </source>
</evidence>
<protein>
    <submittedName>
        <fullName evidence="3">Uncharacterized protein</fullName>
    </submittedName>
</protein>
<evidence type="ECO:0000313" key="4">
    <source>
        <dbReference type="Proteomes" id="UP000002899"/>
    </source>
</evidence>
<name>I7IQ14_BABMR</name>
<feature type="coiled-coil region" evidence="1">
    <location>
        <begin position="33"/>
        <end position="186"/>
    </location>
</feature>
<keyword evidence="4" id="KW-1185">Reference proteome</keyword>
<evidence type="ECO:0000313" key="3">
    <source>
        <dbReference type="EMBL" id="CCF73390.1"/>
    </source>
</evidence>